<dbReference type="STRING" id="1094466.KQS_01385"/>
<dbReference type="AlphaFoldDB" id="H8XP05"/>
<evidence type="ECO:0000313" key="1">
    <source>
        <dbReference type="EMBL" id="CCG52272.1"/>
    </source>
</evidence>
<name>H8XP05_FLAIG</name>
<proteinExistence type="predicted"/>
<protein>
    <submittedName>
        <fullName evidence="1">Probable lipoprotein</fullName>
    </submittedName>
</protein>
<reference evidence="2" key="2">
    <citation type="submission" date="2012-03" db="EMBL/GenBank/DDBJ databases">
        <title>Complete genome sequence of Flavobacterium indicum GPTSA100-9T, isolated from warm spring water.</title>
        <authorList>
            <person name="Barbier P."/>
            <person name="Houel A."/>
            <person name="Loux V."/>
            <person name="Poulain J."/>
            <person name="Bernardet J.-F."/>
            <person name="Touchon M."/>
            <person name="Duchaud E."/>
        </authorList>
    </citation>
    <scope>NUCLEOTIDE SEQUENCE [LARGE SCALE GENOMIC DNA]</scope>
    <source>
        <strain evidence="2">DSM 17447 / CIP 109464 / GPTSA100-9</strain>
    </source>
</reference>
<keyword evidence="2" id="KW-1185">Reference proteome</keyword>
<sequence>MKTLIYILSFITFTACDKDDNTTKDPTFSLPPETQTGANTFGVTINGKVYIPRDPTGVSVGPTAKGMIFWGAPDNVSWNEIEVVDGASNTGFQMIIHLQNLQSIGTSQYNLKQSNFHNQIDSTPNNHIYFKIWDGNINNYAYYGSVEDQGIINVFKFQGSLTQNWILSGNFSGKFVRYNNPNDFITITDGRFDLNLNTLPNHPFP</sequence>
<gene>
    <name evidence="1" type="ordered locus">KQS_01385</name>
</gene>
<evidence type="ECO:0000313" key="2">
    <source>
        <dbReference type="Proteomes" id="UP000007599"/>
    </source>
</evidence>
<dbReference type="PATRIC" id="fig|1094466.5.peg.273"/>
<dbReference type="KEGG" id="fin:KQS_01385"/>
<reference evidence="1 2" key="1">
    <citation type="journal article" date="2012" name="J. Bacteriol.">
        <title>Complete Genome Sequence of Flavobacterium indicum GPSTA100-9T, Isolated from Warm Spring Water.</title>
        <authorList>
            <person name="Barbier P."/>
            <person name="Houel A."/>
            <person name="Loux V."/>
            <person name="Poulain J."/>
            <person name="Bernardet J.F."/>
            <person name="Touchon M."/>
            <person name="Duchaud E."/>
        </authorList>
    </citation>
    <scope>NUCLEOTIDE SEQUENCE [LARGE SCALE GENOMIC DNA]</scope>
    <source>
        <strain evidence="2">DSM 17447 / CIP 109464 / GPTSA100-9</strain>
    </source>
</reference>
<dbReference type="RefSeq" id="WP_014387416.1">
    <property type="nucleotide sequence ID" value="NC_017025.1"/>
</dbReference>
<dbReference type="eggNOG" id="ENOG50331JB">
    <property type="taxonomic scope" value="Bacteria"/>
</dbReference>
<organism evidence="1 2">
    <name type="scientific">Flavobacterium indicum (strain DSM 17447 / CIP 109464 / GPTSA100-9)</name>
    <dbReference type="NCBI Taxonomy" id="1094466"/>
    <lineage>
        <taxon>Bacteria</taxon>
        <taxon>Pseudomonadati</taxon>
        <taxon>Bacteroidota</taxon>
        <taxon>Flavobacteriia</taxon>
        <taxon>Flavobacteriales</taxon>
        <taxon>Flavobacteriaceae</taxon>
        <taxon>Flavobacterium</taxon>
    </lineage>
</organism>
<accession>H8XP05</accession>
<dbReference type="HOGENOM" id="CLU_109826_0_0_10"/>
<dbReference type="OrthoDB" id="881763at2"/>
<dbReference type="EMBL" id="HE774682">
    <property type="protein sequence ID" value="CCG52272.1"/>
    <property type="molecule type" value="Genomic_DNA"/>
</dbReference>
<keyword evidence="1" id="KW-0449">Lipoprotein</keyword>
<dbReference type="Proteomes" id="UP000007599">
    <property type="component" value="Chromosome I"/>
</dbReference>
<dbReference type="PROSITE" id="PS51257">
    <property type="entry name" value="PROKAR_LIPOPROTEIN"/>
    <property type="match status" value="1"/>
</dbReference>